<reference evidence="2" key="1">
    <citation type="journal article" date="2019" name="Int. J. Syst. Evol. Microbiol.">
        <title>The Global Catalogue of Microorganisms (GCM) 10K type strain sequencing project: providing services to taxonomists for standard genome sequencing and annotation.</title>
        <authorList>
            <consortium name="The Broad Institute Genomics Platform"/>
            <consortium name="The Broad Institute Genome Sequencing Center for Infectious Disease"/>
            <person name="Wu L."/>
            <person name="Ma J."/>
        </authorList>
    </citation>
    <scope>NUCLEOTIDE SEQUENCE [LARGE SCALE GENOMIC DNA]</scope>
    <source>
        <strain evidence="2">JCM 16908</strain>
    </source>
</reference>
<dbReference type="EMBL" id="BAAAZR010000019">
    <property type="protein sequence ID" value="GAA3823977.1"/>
    <property type="molecule type" value="Genomic_DNA"/>
</dbReference>
<sequence length="80" mass="9570">MTGTLMRVDPTGRFDYWSFPRQRVTLQYRKHGRKGWKSVAKARTNGEGRFARRVRRARGTWRVVYPGTRHYAYVSRTARH</sequence>
<evidence type="ECO:0000313" key="2">
    <source>
        <dbReference type="Proteomes" id="UP001500888"/>
    </source>
</evidence>
<organism evidence="1 2">
    <name type="scientific">Sphaerisporangium flaviroseum</name>
    <dbReference type="NCBI Taxonomy" id="509199"/>
    <lineage>
        <taxon>Bacteria</taxon>
        <taxon>Bacillati</taxon>
        <taxon>Actinomycetota</taxon>
        <taxon>Actinomycetes</taxon>
        <taxon>Streptosporangiales</taxon>
        <taxon>Streptosporangiaceae</taxon>
        <taxon>Sphaerisporangium</taxon>
    </lineage>
</organism>
<comment type="caution">
    <text evidence="1">The sequence shown here is derived from an EMBL/GenBank/DDBJ whole genome shotgun (WGS) entry which is preliminary data.</text>
</comment>
<proteinExistence type="predicted"/>
<accession>A0ABP7IQG6</accession>
<name>A0ABP7IQG6_9ACTN</name>
<keyword evidence="2" id="KW-1185">Reference proteome</keyword>
<gene>
    <name evidence="1" type="ORF">GCM10022226_50710</name>
</gene>
<dbReference type="Proteomes" id="UP001500888">
    <property type="component" value="Unassembled WGS sequence"/>
</dbReference>
<evidence type="ECO:0000313" key="1">
    <source>
        <dbReference type="EMBL" id="GAA3823977.1"/>
    </source>
</evidence>
<protein>
    <submittedName>
        <fullName evidence="1">Uncharacterized protein</fullName>
    </submittedName>
</protein>